<reference evidence="4" key="1">
    <citation type="journal article" date="2019" name="Int. J. Syst. Evol. Microbiol.">
        <title>The Global Catalogue of Microorganisms (GCM) 10K type strain sequencing project: providing services to taxonomists for standard genome sequencing and annotation.</title>
        <authorList>
            <consortium name="The Broad Institute Genomics Platform"/>
            <consortium name="The Broad Institute Genome Sequencing Center for Infectious Disease"/>
            <person name="Wu L."/>
            <person name="Ma J."/>
        </authorList>
    </citation>
    <scope>NUCLEOTIDE SEQUENCE [LARGE SCALE GENOMIC DNA]</scope>
    <source>
        <strain evidence="4">JCM 15910</strain>
    </source>
</reference>
<dbReference type="Gene3D" id="2.30.270.10">
    <property type="entry name" value="duf1285 protein"/>
    <property type="match status" value="1"/>
</dbReference>
<sequence length="210" mass="22996">MHTATCTIRPSPYVGPMVSPAPSRPKDFARLSLAEAAELLAARELPPVESWHPAREGDSAMEIRADGSWFHEGGRINRPAMVKLFSTILRREPDGSHVLVTPAEKLSIAVEDMPFRAVEMKSEGRGDARKLVFRLDTDDLVMAGPDHPLRFGGDPDNPDPRLHVRGAIGNGLEARIDRALYYEIVELALAESAEAPAIWSNGARFPLVDA</sequence>
<name>A0ABP3XN78_9SPHN</name>
<dbReference type="Pfam" id="PF06938">
    <property type="entry name" value="DUF1285_N"/>
    <property type="match status" value="1"/>
</dbReference>
<dbReference type="InterPro" id="IPR048341">
    <property type="entry name" value="DUF1285_N"/>
</dbReference>
<dbReference type="PIRSF" id="PIRSF029557">
    <property type="entry name" value="UCP029557"/>
    <property type="match status" value="1"/>
</dbReference>
<evidence type="ECO:0000313" key="3">
    <source>
        <dbReference type="EMBL" id="GAA0866177.1"/>
    </source>
</evidence>
<gene>
    <name evidence="3" type="ORF">GCM10009115_27770</name>
</gene>
<organism evidence="3 4">
    <name type="scientific">Sphingopyxis soli</name>
    <dbReference type="NCBI Taxonomy" id="592051"/>
    <lineage>
        <taxon>Bacteria</taxon>
        <taxon>Pseudomonadati</taxon>
        <taxon>Pseudomonadota</taxon>
        <taxon>Alphaproteobacteria</taxon>
        <taxon>Sphingomonadales</taxon>
        <taxon>Sphingomonadaceae</taxon>
        <taxon>Sphingopyxis</taxon>
    </lineage>
</organism>
<dbReference type="Proteomes" id="UP001500738">
    <property type="component" value="Unassembled WGS sequence"/>
</dbReference>
<evidence type="ECO:0000259" key="2">
    <source>
        <dbReference type="Pfam" id="PF21028"/>
    </source>
</evidence>
<protein>
    <submittedName>
        <fullName evidence="3">DUF1285 domain-containing protein</fullName>
    </submittedName>
</protein>
<evidence type="ECO:0000313" key="4">
    <source>
        <dbReference type="Proteomes" id="UP001500738"/>
    </source>
</evidence>
<dbReference type="InterPro" id="IPR048342">
    <property type="entry name" value="DUF1285_C"/>
</dbReference>
<keyword evidence="4" id="KW-1185">Reference proteome</keyword>
<feature type="domain" description="DUF1285" evidence="1">
    <location>
        <begin position="46"/>
        <end position="112"/>
    </location>
</feature>
<dbReference type="InterPro" id="IPR023361">
    <property type="entry name" value="DUF1285_beta_roll_sf"/>
</dbReference>
<accession>A0ABP3XN78</accession>
<dbReference type="InterPro" id="IPR010707">
    <property type="entry name" value="DUF1285"/>
</dbReference>
<dbReference type="EMBL" id="BAAAFE010000009">
    <property type="protein sequence ID" value="GAA0866177.1"/>
    <property type="molecule type" value="Genomic_DNA"/>
</dbReference>
<feature type="domain" description="DUF1285" evidence="2">
    <location>
        <begin position="114"/>
        <end position="207"/>
    </location>
</feature>
<evidence type="ECO:0000259" key="1">
    <source>
        <dbReference type="Pfam" id="PF06938"/>
    </source>
</evidence>
<comment type="caution">
    <text evidence="3">The sequence shown here is derived from an EMBL/GenBank/DDBJ whole genome shotgun (WGS) entry which is preliminary data.</text>
</comment>
<proteinExistence type="predicted"/>
<dbReference type="Gene3D" id="3.10.540.10">
    <property type="entry name" value="duf1285 like domain"/>
    <property type="match status" value="1"/>
</dbReference>
<dbReference type="Pfam" id="PF21028">
    <property type="entry name" value="DUF1285_C"/>
    <property type="match status" value="1"/>
</dbReference>